<dbReference type="InterPro" id="IPR013249">
    <property type="entry name" value="RNA_pol_sigma70_r4_t2"/>
</dbReference>
<evidence type="ECO:0000256" key="4">
    <source>
        <dbReference type="ARBA" id="ARBA00023125"/>
    </source>
</evidence>
<dbReference type="PANTHER" id="PTHR43133:SF58">
    <property type="entry name" value="ECF RNA POLYMERASE SIGMA FACTOR SIGD"/>
    <property type="match status" value="1"/>
</dbReference>
<feature type="domain" description="RNA polymerase sigma factor 70 region 4 type 2" evidence="7">
    <location>
        <begin position="112"/>
        <end position="164"/>
    </location>
</feature>
<evidence type="ECO:0000256" key="5">
    <source>
        <dbReference type="ARBA" id="ARBA00023163"/>
    </source>
</evidence>
<evidence type="ECO:0000259" key="7">
    <source>
        <dbReference type="Pfam" id="PF08281"/>
    </source>
</evidence>
<dbReference type="InterPro" id="IPR013324">
    <property type="entry name" value="RNA_pol_sigma_r3/r4-like"/>
</dbReference>
<protein>
    <submittedName>
        <fullName evidence="8">Sigma-70 family RNA polymerase sigma factor</fullName>
    </submittedName>
</protein>
<organism evidence="8 9">
    <name type="scientific">Sphingomonas rosea</name>
    <dbReference type="NCBI Taxonomy" id="335605"/>
    <lineage>
        <taxon>Bacteria</taxon>
        <taxon>Pseudomonadati</taxon>
        <taxon>Pseudomonadota</taxon>
        <taxon>Alphaproteobacteria</taxon>
        <taxon>Sphingomonadales</taxon>
        <taxon>Sphingomonadaceae</taxon>
        <taxon>Sphingomonas</taxon>
    </lineage>
</organism>
<dbReference type="InterPro" id="IPR013325">
    <property type="entry name" value="RNA_pol_sigma_r2"/>
</dbReference>
<evidence type="ECO:0000256" key="2">
    <source>
        <dbReference type="ARBA" id="ARBA00023015"/>
    </source>
</evidence>
<gene>
    <name evidence="8" type="ORF">GCM10022281_15040</name>
</gene>
<accession>A0ABP7U440</accession>
<dbReference type="InterPro" id="IPR039425">
    <property type="entry name" value="RNA_pol_sigma-70-like"/>
</dbReference>
<evidence type="ECO:0000313" key="9">
    <source>
        <dbReference type="Proteomes" id="UP001424459"/>
    </source>
</evidence>
<dbReference type="Pfam" id="PF08281">
    <property type="entry name" value="Sigma70_r4_2"/>
    <property type="match status" value="1"/>
</dbReference>
<dbReference type="PANTHER" id="PTHR43133">
    <property type="entry name" value="RNA POLYMERASE ECF-TYPE SIGMA FACTO"/>
    <property type="match status" value="1"/>
</dbReference>
<dbReference type="InterPro" id="IPR007627">
    <property type="entry name" value="RNA_pol_sigma70_r2"/>
</dbReference>
<feature type="domain" description="RNA polymerase sigma-70 region 2" evidence="6">
    <location>
        <begin position="38"/>
        <end position="89"/>
    </location>
</feature>
<dbReference type="InterPro" id="IPR036388">
    <property type="entry name" value="WH-like_DNA-bd_sf"/>
</dbReference>
<comment type="similarity">
    <text evidence="1">Belongs to the sigma-70 factor family. ECF subfamily.</text>
</comment>
<keyword evidence="9" id="KW-1185">Reference proteome</keyword>
<name>A0ABP7U440_9SPHN</name>
<dbReference type="RefSeq" id="WP_344696420.1">
    <property type="nucleotide sequence ID" value="NZ_BAABBR010000001.1"/>
</dbReference>
<evidence type="ECO:0000313" key="8">
    <source>
        <dbReference type="EMBL" id="GAA4035612.1"/>
    </source>
</evidence>
<dbReference type="NCBIfam" id="TIGR02937">
    <property type="entry name" value="sigma70-ECF"/>
    <property type="match status" value="1"/>
</dbReference>
<proteinExistence type="inferred from homology"/>
<keyword evidence="2" id="KW-0805">Transcription regulation</keyword>
<dbReference type="SUPFAM" id="SSF88946">
    <property type="entry name" value="Sigma2 domain of RNA polymerase sigma factors"/>
    <property type="match status" value="1"/>
</dbReference>
<dbReference type="EMBL" id="BAABBR010000001">
    <property type="protein sequence ID" value="GAA4035612.1"/>
    <property type="molecule type" value="Genomic_DNA"/>
</dbReference>
<dbReference type="Proteomes" id="UP001424459">
    <property type="component" value="Unassembled WGS sequence"/>
</dbReference>
<dbReference type="InterPro" id="IPR014284">
    <property type="entry name" value="RNA_pol_sigma-70_dom"/>
</dbReference>
<dbReference type="Gene3D" id="1.10.1740.10">
    <property type="match status" value="1"/>
</dbReference>
<evidence type="ECO:0000256" key="3">
    <source>
        <dbReference type="ARBA" id="ARBA00023082"/>
    </source>
</evidence>
<keyword evidence="5" id="KW-0804">Transcription</keyword>
<reference evidence="9" key="1">
    <citation type="journal article" date="2019" name="Int. J. Syst. Evol. Microbiol.">
        <title>The Global Catalogue of Microorganisms (GCM) 10K type strain sequencing project: providing services to taxonomists for standard genome sequencing and annotation.</title>
        <authorList>
            <consortium name="The Broad Institute Genomics Platform"/>
            <consortium name="The Broad Institute Genome Sequencing Center for Infectious Disease"/>
            <person name="Wu L."/>
            <person name="Ma J."/>
        </authorList>
    </citation>
    <scope>NUCLEOTIDE SEQUENCE [LARGE SCALE GENOMIC DNA]</scope>
    <source>
        <strain evidence="9">JCM 17564</strain>
    </source>
</reference>
<dbReference type="Gene3D" id="1.10.10.10">
    <property type="entry name" value="Winged helix-like DNA-binding domain superfamily/Winged helix DNA-binding domain"/>
    <property type="match status" value="1"/>
</dbReference>
<dbReference type="Pfam" id="PF04542">
    <property type="entry name" value="Sigma70_r2"/>
    <property type="match status" value="1"/>
</dbReference>
<comment type="caution">
    <text evidence="8">The sequence shown here is derived from an EMBL/GenBank/DDBJ whole genome shotgun (WGS) entry which is preliminary data.</text>
</comment>
<keyword evidence="3" id="KW-0731">Sigma factor</keyword>
<evidence type="ECO:0000256" key="1">
    <source>
        <dbReference type="ARBA" id="ARBA00010641"/>
    </source>
</evidence>
<evidence type="ECO:0000259" key="6">
    <source>
        <dbReference type="Pfam" id="PF04542"/>
    </source>
</evidence>
<sequence length="171" mass="19172">MDEDLLRRSMALAQGGDKAAYRLVLDASRTWLTRFFARRIAPAMVDDLVQETLLSMHAKRATFDSERSFLPWLSAIARYRWIDALRRTRAFEELEEDSAVVAGEEDEVLARLSLARLLNSLSPAQSNAIVLTRIEGKSVAEAAQICGQSETLVKVNVHRGLRKLASLIESE</sequence>
<keyword evidence="4" id="KW-0238">DNA-binding</keyword>
<dbReference type="SUPFAM" id="SSF88659">
    <property type="entry name" value="Sigma3 and sigma4 domains of RNA polymerase sigma factors"/>
    <property type="match status" value="1"/>
</dbReference>